<dbReference type="GO" id="GO:0016747">
    <property type="term" value="F:acyltransferase activity, transferring groups other than amino-acyl groups"/>
    <property type="evidence" value="ECO:0007669"/>
    <property type="project" value="InterPro"/>
</dbReference>
<dbReference type="InterPro" id="IPR050879">
    <property type="entry name" value="Acyltransferase_3"/>
</dbReference>
<dbReference type="RefSeq" id="WP_183459154.1">
    <property type="nucleotide sequence ID" value="NZ_CP050296.1"/>
</dbReference>
<keyword evidence="1" id="KW-0812">Transmembrane</keyword>
<dbReference type="AlphaFoldDB" id="A0A7G6T0P5"/>
<protein>
    <submittedName>
        <fullName evidence="3">Acyltransferase</fullName>
    </submittedName>
</protein>
<feature type="transmembrane region" description="Helical" evidence="1">
    <location>
        <begin position="58"/>
        <end position="80"/>
    </location>
</feature>
<sequence length="298" mass="32717">MSESTDKYRNNSLDGLRGIASASVIFYHAILYHQALINKVLMPPIQQLNTFGDIATKVVLALFNGSNAVLLFFVLSGFVLRLSLERHDGSPGVVIVNFILRRLCRLYPAMFFCMACFLALAILYQKMGWSGFPAPNLTDPLLNALLFKISWHGPSGTIQAEFLAVPFILAAFFVGRILGSFALLTCVVYSIFAFGDPEMVLWAPNMHSWLSAFMVGMLVADKRLKPFFSDATGAALTLLCVAYFVLRAATNMGSVQSAIGQTVICGGLVGAVYYASPKLAVIRFLNWHPVLFFGAYQL</sequence>
<accession>A0A7G6T0P5</accession>
<feature type="domain" description="Acyltransferase 3" evidence="2">
    <location>
        <begin position="10"/>
        <end position="255"/>
    </location>
</feature>
<keyword evidence="1" id="KW-1133">Transmembrane helix</keyword>
<evidence type="ECO:0000313" key="3">
    <source>
        <dbReference type="EMBL" id="QND60327.1"/>
    </source>
</evidence>
<dbReference type="InterPro" id="IPR002656">
    <property type="entry name" value="Acyl_transf_3_dom"/>
</dbReference>
<feature type="transmembrane region" description="Helical" evidence="1">
    <location>
        <begin position="15"/>
        <end position="37"/>
    </location>
</feature>
<evidence type="ECO:0000259" key="2">
    <source>
        <dbReference type="Pfam" id="PF01757"/>
    </source>
</evidence>
<keyword evidence="3" id="KW-0808">Transferase</keyword>
<reference evidence="3" key="1">
    <citation type="journal article" date="2020" name="Mol. Plant Microbe Interact.">
        <title>Complete genome sequences of four natural Pseudomonas isolates that catabolize a wide range of aromatic compounds relevant to lignin valorization.</title>
        <authorList>
            <person name="Hatmaker E.A."/>
            <person name="Presle G."/>
            <person name="Cannon O."/>
            <person name="Guss A.M."/>
            <person name="Elkins J.G."/>
        </authorList>
    </citation>
    <scope>NUCLEOTIDE SEQUENCE</scope>
    <source>
        <strain evidence="3">583</strain>
    </source>
</reference>
<dbReference type="Proteomes" id="UP000515465">
    <property type="component" value="Chromosome"/>
</dbReference>
<name>A0A7G6T0P5_9HYPH</name>
<dbReference type="EMBL" id="CP050296">
    <property type="protein sequence ID" value="QND60327.1"/>
    <property type="molecule type" value="Genomic_DNA"/>
</dbReference>
<keyword evidence="1" id="KW-0472">Membrane</keyword>
<feature type="transmembrane region" description="Helical" evidence="1">
    <location>
        <begin position="227"/>
        <end position="246"/>
    </location>
</feature>
<dbReference type="PANTHER" id="PTHR23028">
    <property type="entry name" value="ACETYLTRANSFERASE"/>
    <property type="match status" value="1"/>
</dbReference>
<evidence type="ECO:0000313" key="4">
    <source>
        <dbReference type="Proteomes" id="UP000515465"/>
    </source>
</evidence>
<feature type="transmembrane region" description="Helical" evidence="1">
    <location>
        <begin position="258"/>
        <end position="276"/>
    </location>
</feature>
<dbReference type="Pfam" id="PF01757">
    <property type="entry name" value="Acyl_transf_3"/>
    <property type="match status" value="1"/>
</dbReference>
<keyword evidence="3" id="KW-0012">Acyltransferase</keyword>
<proteinExistence type="predicted"/>
<gene>
    <name evidence="3" type="ORF">HB778_30095</name>
</gene>
<organism evidence="3 4">
    <name type="scientific">Mesorhizobium huakuii</name>
    <dbReference type="NCBI Taxonomy" id="28104"/>
    <lineage>
        <taxon>Bacteria</taxon>
        <taxon>Pseudomonadati</taxon>
        <taxon>Pseudomonadota</taxon>
        <taxon>Alphaproteobacteria</taxon>
        <taxon>Hyphomicrobiales</taxon>
        <taxon>Phyllobacteriaceae</taxon>
        <taxon>Mesorhizobium</taxon>
    </lineage>
</organism>
<feature type="transmembrane region" description="Helical" evidence="1">
    <location>
        <begin position="106"/>
        <end position="124"/>
    </location>
</feature>
<feature type="transmembrane region" description="Helical" evidence="1">
    <location>
        <begin position="167"/>
        <end position="194"/>
    </location>
</feature>
<evidence type="ECO:0000256" key="1">
    <source>
        <dbReference type="SAM" id="Phobius"/>
    </source>
</evidence>